<keyword evidence="3 5" id="KW-1133">Transmembrane helix</keyword>
<keyword evidence="4 5" id="KW-0472">Membrane</keyword>
<feature type="transmembrane region" description="Helical" evidence="5">
    <location>
        <begin position="54"/>
        <end position="77"/>
    </location>
</feature>
<dbReference type="Pfam" id="PF06271">
    <property type="entry name" value="RDD"/>
    <property type="match status" value="1"/>
</dbReference>
<keyword evidence="8" id="KW-1185">Reference proteome</keyword>
<dbReference type="AlphaFoldDB" id="A0A318JIJ4"/>
<accession>A0A318JIJ4</accession>
<comment type="caution">
    <text evidence="7">The sequence shown here is derived from an EMBL/GenBank/DDBJ whole genome shotgun (WGS) entry which is preliminary data.</text>
</comment>
<evidence type="ECO:0000256" key="4">
    <source>
        <dbReference type="ARBA" id="ARBA00023136"/>
    </source>
</evidence>
<dbReference type="OrthoDB" id="5298807at2"/>
<proteinExistence type="predicted"/>
<evidence type="ECO:0000256" key="5">
    <source>
        <dbReference type="SAM" id="Phobius"/>
    </source>
</evidence>
<feature type="transmembrane region" description="Helical" evidence="5">
    <location>
        <begin position="130"/>
        <end position="147"/>
    </location>
</feature>
<dbReference type="GO" id="GO:0016020">
    <property type="term" value="C:membrane"/>
    <property type="evidence" value="ECO:0007669"/>
    <property type="project" value="UniProtKB-SubCell"/>
</dbReference>
<evidence type="ECO:0000313" key="7">
    <source>
        <dbReference type="EMBL" id="PXX43605.1"/>
    </source>
</evidence>
<evidence type="ECO:0000256" key="3">
    <source>
        <dbReference type="ARBA" id="ARBA00022989"/>
    </source>
</evidence>
<feature type="transmembrane region" description="Helical" evidence="5">
    <location>
        <begin position="21"/>
        <end position="42"/>
    </location>
</feature>
<evidence type="ECO:0000256" key="1">
    <source>
        <dbReference type="ARBA" id="ARBA00004141"/>
    </source>
</evidence>
<comment type="subcellular location">
    <subcellularLocation>
        <location evidence="1">Membrane</location>
        <topology evidence="1">Multi-pass membrane protein</topology>
    </subcellularLocation>
</comment>
<dbReference type="InterPro" id="IPR010432">
    <property type="entry name" value="RDD"/>
</dbReference>
<feature type="transmembrane region" description="Helical" evidence="5">
    <location>
        <begin position="98"/>
        <end position="118"/>
    </location>
</feature>
<name>A0A318JIJ4_9NEIS</name>
<dbReference type="RefSeq" id="WP_059284693.1">
    <property type="nucleotide sequence ID" value="NZ_LNQU01000006.1"/>
</dbReference>
<keyword evidence="2 5" id="KW-0812">Transmembrane</keyword>
<dbReference type="EMBL" id="QJKC01000014">
    <property type="protein sequence ID" value="PXX43605.1"/>
    <property type="molecule type" value="Genomic_DNA"/>
</dbReference>
<sequence length="181" mass="20088">MSPTLTAASLGRRLCSQLYELLLIAALLLTVSAVMTGLQAWLGQSLVLDLLTQLALAGALFGYFGSSWVKSGQTVAMKAWRVKVVRQDDGQLMDWRQAGFRYIVGLLLFVGMPAISYLAWSRNLGHGREALLISLAWCMLPYLAACYDKERLFLHDRLARTRQITLPKPPHPGKGRRAGQD</sequence>
<protein>
    <submittedName>
        <fullName evidence="7">Putative RDD family membrane protein YckC</fullName>
    </submittedName>
</protein>
<evidence type="ECO:0000259" key="6">
    <source>
        <dbReference type="Pfam" id="PF06271"/>
    </source>
</evidence>
<feature type="domain" description="RDD" evidence="6">
    <location>
        <begin position="8"/>
        <end position="159"/>
    </location>
</feature>
<gene>
    <name evidence="7" type="ORF">DFR38_11441</name>
</gene>
<reference evidence="7 8" key="1">
    <citation type="submission" date="2018-05" db="EMBL/GenBank/DDBJ databases">
        <title>Genomic Encyclopedia of Type Strains, Phase IV (KMG-IV): sequencing the most valuable type-strain genomes for metagenomic binning, comparative biology and taxonomic classification.</title>
        <authorList>
            <person name="Goeker M."/>
        </authorList>
    </citation>
    <scope>NUCLEOTIDE SEQUENCE [LARGE SCALE GENOMIC DNA]</scope>
    <source>
        <strain evidence="7 8">DSM 25134</strain>
    </source>
</reference>
<evidence type="ECO:0000256" key="2">
    <source>
        <dbReference type="ARBA" id="ARBA00022692"/>
    </source>
</evidence>
<dbReference type="Proteomes" id="UP000248395">
    <property type="component" value="Unassembled WGS sequence"/>
</dbReference>
<evidence type="ECO:0000313" key="8">
    <source>
        <dbReference type="Proteomes" id="UP000248395"/>
    </source>
</evidence>
<organism evidence="7 8">
    <name type="scientific">Aquitalea magnusonii</name>
    <dbReference type="NCBI Taxonomy" id="332411"/>
    <lineage>
        <taxon>Bacteria</taxon>
        <taxon>Pseudomonadati</taxon>
        <taxon>Pseudomonadota</taxon>
        <taxon>Betaproteobacteria</taxon>
        <taxon>Neisseriales</taxon>
        <taxon>Chromobacteriaceae</taxon>
        <taxon>Aquitalea</taxon>
    </lineage>
</organism>